<dbReference type="Gene3D" id="1.10.260.40">
    <property type="entry name" value="lambda repressor-like DNA-binding domains"/>
    <property type="match status" value="1"/>
</dbReference>
<dbReference type="PROSITE" id="PS50943">
    <property type="entry name" value="HTH_CROC1"/>
    <property type="match status" value="1"/>
</dbReference>
<evidence type="ECO:0000313" key="4">
    <source>
        <dbReference type="Proteomes" id="UP000309992"/>
    </source>
</evidence>
<dbReference type="InterPro" id="IPR010982">
    <property type="entry name" value="Lambda_DNA-bd_dom_sf"/>
</dbReference>
<protein>
    <submittedName>
        <fullName evidence="3">Helix-turn-helix transcriptional regulator</fullName>
    </submittedName>
</protein>
<feature type="domain" description="HTH cro/C1-type" evidence="2">
    <location>
        <begin position="45"/>
        <end position="98"/>
    </location>
</feature>
<comment type="caution">
    <text evidence="3">The sequence shown here is derived from an EMBL/GenBank/DDBJ whole genome shotgun (WGS) entry which is preliminary data.</text>
</comment>
<dbReference type="SMART" id="SM00530">
    <property type="entry name" value="HTH_XRE"/>
    <property type="match status" value="1"/>
</dbReference>
<accession>A0ABY2S1X3</accession>
<dbReference type="InterPro" id="IPR001387">
    <property type="entry name" value="Cro/C1-type_HTH"/>
</dbReference>
<dbReference type="CDD" id="cd00093">
    <property type="entry name" value="HTH_XRE"/>
    <property type="match status" value="1"/>
</dbReference>
<dbReference type="SUPFAM" id="SSF47413">
    <property type="entry name" value="lambda repressor-like DNA-binding domains"/>
    <property type="match status" value="1"/>
</dbReference>
<evidence type="ECO:0000259" key="2">
    <source>
        <dbReference type="PROSITE" id="PS50943"/>
    </source>
</evidence>
<organism evidence="3 4">
    <name type="scientific">Prauserella endophytica</name>
    <dbReference type="NCBI Taxonomy" id="1592324"/>
    <lineage>
        <taxon>Bacteria</taxon>
        <taxon>Bacillati</taxon>
        <taxon>Actinomycetota</taxon>
        <taxon>Actinomycetes</taxon>
        <taxon>Pseudonocardiales</taxon>
        <taxon>Pseudonocardiaceae</taxon>
        <taxon>Prauserella</taxon>
        <taxon>Prauserella coralliicola group</taxon>
    </lineage>
</organism>
<proteinExistence type="predicted"/>
<dbReference type="EMBL" id="SWMS01000014">
    <property type="protein sequence ID" value="TKG67016.1"/>
    <property type="molecule type" value="Genomic_DNA"/>
</dbReference>
<reference evidence="3 4" key="1">
    <citation type="journal article" date="2015" name="Antonie Van Leeuwenhoek">
        <title>Prauserella endophytica sp. nov., an endophytic actinobacterium isolated from Tamarix taklamakanensis.</title>
        <authorList>
            <person name="Liu J.M."/>
            <person name="Habden X."/>
            <person name="Guo L."/>
            <person name="Tuo L."/>
            <person name="Jiang Z.K."/>
            <person name="Liu S.W."/>
            <person name="Liu X.F."/>
            <person name="Chen L."/>
            <person name="Li R.F."/>
            <person name="Zhang Y.Q."/>
            <person name="Sun C.H."/>
        </authorList>
    </citation>
    <scope>NUCLEOTIDE SEQUENCE [LARGE SCALE GENOMIC DNA]</scope>
    <source>
        <strain evidence="3 4">CGMCC 4.7182</strain>
    </source>
</reference>
<feature type="region of interest" description="Disordered" evidence="1">
    <location>
        <begin position="1"/>
        <end position="36"/>
    </location>
</feature>
<evidence type="ECO:0000256" key="1">
    <source>
        <dbReference type="SAM" id="MobiDB-lite"/>
    </source>
</evidence>
<dbReference type="Pfam" id="PF01381">
    <property type="entry name" value="HTH_3"/>
    <property type="match status" value="1"/>
</dbReference>
<evidence type="ECO:0000313" key="3">
    <source>
        <dbReference type="EMBL" id="TKG67016.1"/>
    </source>
</evidence>
<gene>
    <name evidence="3" type="ORF">FCN18_24225</name>
</gene>
<feature type="compositionally biased region" description="Basic residues" evidence="1">
    <location>
        <begin position="7"/>
        <end position="17"/>
    </location>
</feature>
<sequence length="175" mass="20683">MRNYTSRQRRLRAKRPPRRVDNRRPKRHAEGVPNGKNWNRLADLVLRERQKARITQRQLADRMGVDVRSVRRIEAGQSVAKKTVAAIDDAFDLPTGTARSSLEQEHPPQQPRGREAVNRILTMTRDELFREAEAYDEVEPGAGDRWIRWVMSVRERAWEQEERRRTRAEQRHDAD</sequence>
<dbReference type="Proteomes" id="UP000309992">
    <property type="component" value="Unassembled WGS sequence"/>
</dbReference>
<name>A0ABY2S1X3_9PSEU</name>
<keyword evidence="4" id="KW-1185">Reference proteome</keyword>